<name>A0A7X9X9G4_9BACT</name>
<evidence type="ECO:0000259" key="2">
    <source>
        <dbReference type="Pfam" id="PF00535"/>
    </source>
</evidence>
<keyword evidence="1" id="KW-0472">Membrane</keyword>
<dbReference type="Proteomes" id="UP000576082">
    <property type="component" value="Unassembled WGS sequence"/>
</dbReference>
<keyword evidence="4" id="KW-1185">Reference proteome</keyword>
<dbReference type="AlphaFoldDB" id="A0A7X9X9G4"/>
<dbReference type="InterPro" id="IPR001173">
    <property type="entry name" value="Glyco_trans_2-like"/>
</dbReference>
<dbReference type="PANTHER" id="PTHR43685">
    <property type="entry name" value="GLYCOSYLTRANSFERASE"/>
    <property type="match status" value="1"/>
</dbReference>
<dbReference type="InterPro" id="IPR029044">
    <property type="entry name" value="Nucleotide-diphossugar_trans"/>
</dbReference>
<gene>
    <name evidence="3" type="ORF">HHU12_12730</name>
</gene>
<organism evidence="3 4">
    <name type="scientific">Flammeovirga aprica JL-4</name>
    <dbReference type="NCBI Taxonomy" id="694437"/>
    <lineage>
        <taxon>Bacteria</taxon>
        <taxon>Pseudomonadati</taxon>
        <taxon>Bacteroidota</taxon>
        <taxon>Cytophagia</taxon>
        <taxon>Cytophagales</taxon>
        <taxon>Flammeovirgaceae</taxon>
        <taxon>Flammeovirga</taxon>
    </lineage>
</organism>
<protein>
    <submittedName>
        <fullName evidence="3">Glycosyltransferase family 2 protein</fullName>
    </submittedName>
</protein>
<keyword evidence="1" id="KW-0812">Transmembrane</keyword>
<dbReference type="Pfam" id="PF00535">
    <property type="entry name" value="Glycos_transf_2"/>
    <property type="match status" value="1"/>
</dbReference>
<comment type="caution">
    <text evidence="3">The sequence shown here is derived from an EMBL/GenBank/DDBJ whole genome shotgun (WGS) entry which is preliminary data.</text>
</comment>
<evidence type="ECO:0000313" key="3">
    <source>
        <dbReference type="EMBL" id="NME68830.1"/>
    </source>
</evidence>
<dbReference type="RefSeq" id="WP_169657122.1">
    <property type="nucleotide sequence ID" value="NZ_JABANE010000030.1"/>
</dbReference>
<feature type="domain" description="Glycosyltransferase 2-like" evidence="2">
    <location>
        <begin position="4"/>
        <end position="172"/>
    </location>
</feature>
<accession>A0A7X9X9G4</accession>
<keyword evidence="3" id="KW-0808">Transferase</keyword>
<dbReference type="Gene3D" id="3.90.550.10">
    <property type="entry name" value="Spore Coat Polysaccharide Biosynthesis Protein SpsA, Chain A"/>
    <property type="match status" value="1"/>
</dbReference>
<keyword evidence="1" id="KW-1133">Transmembrane helix</keyword>
<evidence type="ECO:0000256" key="1">
    <source>
        <dbReference type="SAM" id="Phobius"/>
    </source>
</evidence>
<dbReference type="InterPro" id="IPR050834">
    <property type="entry name" value="Glycosyltransf_2"/>
</dbReference>
<dbReference type="PANTHER" id="PTHR43685:SF2">
    <property type="entry name" value="GLYCOSYLTRANSFERASE 2-LIKE DOMAIN-CONTAINING PROTEIN"/>
    <property type="match status" value="1"/>
</dbReference>
<dbReference type="GO" id="GO:0016740">
    <property type="term" value="F:transferase activity"/>
    <property type="evidence" value="ECO:0007669"/>
    <property type="project" value="UniProtKB-KW"/>
</dbReference>
<evidence type="ECO:0000313" key="4">
    <source>
        <dbReference type="Proteomes" id="UP000576082"/>
    </source>
</evidence>
<feature type="transmembrane region" description="Helical" evidence="1">
    <location>
        <begin position="261"/>
        <end position="285"/>
    </location>
</feature>
<sequence length="296" mass="35021">MKISIIVPTHNRMSSMLTLAEALDTLDFPDYEVIIVCDTCKDDTKKELDKRYAQKENWKIVEVEKAGPAKARNTGAKLAQGEILAFTDDDCIPDKNWLQVIHLNLSDNPNVVGLEGLTYTYKKEVTPLTHQIENLDGNPAVPTCNVAFRKETFDYLNGFDETFPYAHNEDADFAWRMREVGEIVFTEEMKVCHPPRQESFSKMKSRMKILESEFLLYYKNANLYHKYRNTSPWVTIYWEVFFYHQLMNLKSTFKYFFRPKLFWGGLQLIFYWWMDLIVLFPKYFASNFKYQKQFQS</sequence>
<dbReference type="CDD" id="cd00761">
    <property type="entry name" value="Glyco_tranf_GTA_type"/>
    <property type="match status" value="1"/>
</dbReference>
<proteinExistence type="predicted"/>
<reference evidence="3 4" key="1">
    <citation type="submission" date="2020-04" db="EMBL/GenBank/DDBJ databases">
        <title>Flammeovirga sp. SR4, a novel species isolated from seawater.</title>
        <authorList>
            <person name="Wang X."/>
        </authorList>
    </citation>
    <scope>NUCLEOTIDE SEQUENCE [LARGE SCALE GENOMIC DNA]</scope>
    <source>
        <strain evidence="3 4">ATCC 23126</strain>
    </source>
</reference>
<dbReference type="SUPFAM" id="SSF53448">
    <property type="entry name" value="Nucleotide-diphospho-sugar transferases"/>
    <property type="match status" value="1"/>
</dbReference>
<dbReference type="EMBL" id="JABANE010000030">
    <property type="protein sequence ID" value="NME68830.1"/>
    <property type="molecule type" value="Genomic_DNA"/>
</dbReference>